<dbReference type="Gene3D" id="1.20.1250.20">
    <property type="entry name" value="MFS general substrate transporter like domains"/>
    <property type="match status" value="2"/>
</dbReference>
<feature type="transmembrane region" description="Helical" evidence="6">
    <location>
        <begin position="207"/>
        <end position="227"/>
    </location>
</feature>
<gene>
    <name evidence="8" type="ORF">FG87_04010</name>
</gene>
<dbReference type="EMBL" id="JNFP01000004">
    <property type="protein sequence ID" value="KIA65988.1"/>
    <property type="molecule type" value="Genomic_DNA"/>
</dbReference>
<dbReference type="PANTHER" id="PTHR23501:SF197">
    <property type="entry name" value="COMD"/>
    <property type="match status" value="1"/>
</dbReference>
<organism evidence="8 9">
    <name type="scientific">Nocardia vulneris</name>
    <dbReference type="NCBI Taxonomy" id="1141657"/>
    <lineage>
        <taxon>Bacteria</taxon>
        <taxon>Bacillati</taxon>
        <taxon>Actinomycetota</taxon>
        <taxon>Actinomycetes</taxon>
        <taxon>Mycobacteriales</taxon>
        <taxon>Nocardiaceae</taxon>
        <taxon>Nocardia</taxon>
    </lineage>
</organism>
<evidence type="ECO:0000256" key="1">
    <source>
        <dbReference type="ARBA" id="ARBA00004651"/>
    </source>
</evidence>
<feature type="domain" description="Major facilitator superfamily (MFS) profile" evidence="7">
    <location>
        <begin position="22"/>
        <end position="472"/>
    </location>
</feature>
<proteinExistence type="predicted"/>
<dbReference type="RefSeq" id="WP_043664838.1">
    <property type="nucleotide sequence ID" value="NZ_BDCI01000002.1"/>
</dbReference>
<evidence type="ECO:0000256" key="2">
    <source>
        <dbReference type="ARBA" id="ARBA00022448"/>
    </source>
</evidence>
<keyword evidence="2" id="KW-0813">Transport</keyword>
<evidence type="ECO:0000256" key="5">
    <source>
        <dbReference type="ARBA" id="ARBA00023136"/>
    </source>
</evidence>
<evidence type="ECO:0000313" key="9">
    <source>
        <dbReference type="Proteomes" id="UP000031364"/>
    </source>
</evidence>
<dbReference type="Pfam" id="PF07690">
    <property type="entry name" value="MFS_1"/>
    <property type="match status" value="1"/>
</dbReference>
<feature type="transmembrane region" description="Helical" evidence="6">
    <location>
        <begin position="144"/>
        <end position="163"/>
    </location>
</feature>
<evidence type="ECO:0000256" key="6">
    <source>
        <dbReference type="SAM" id="Phobius"/>
    </source>
</evidence>
<protein>
    <submittedName>
        <fullName evidence="8">Major facilitator transporter</fullName>
    </submittedName>
</protein>
<dbReference type="PROSITE" id="PS50850">
    <property type="entry name" value="MFS"/>
    <property type="match status" value="1"/>
</dbReference>
<feature type="transmembrane region" description="Helical" evidence="6">
    <location>
        <begin position="118"/>
        <end position="137"/>
    </location>
</feature>
<evidence type="ECO:0000313" key="8">
    <source>
        <dbReference type="EMBL" id="KIA65988.1"/>
    </source>
</evidence>
<keyword evidence="5 6" id="KW-0472">Membrane</keyword>
<evidence type="ECO:0000256" key="4">
    <source>
        <dbReference type="ARBA" id="ARBA00022989"/>
    </source>
</evidence>
<name>A0ABR4ZKR0_9NOCA</name>
<feature type="transmembrane region" description="Helical" evidence="6">
    <location>
        <begin position="21"/>
        <end position="46"/>
    </location>
</feature>
<evidence type="ECO:0000259" key="7">
    <source>
        <dbReference type="PROSITE" id="PS50850"/>
    </source>
</evidence>
<feature type="transmembrane region" description="Helical" evidence="6">
    <location>
        <begin position="88"/>
        <end position="112"/>
    </location>
</feature>
<comment type="subcellular location">
    <subcellularLocation>
        <location evidence="1">Cell membrane</location>
        <topology evidence="1">Multi-pass membrane protein</topology>
    </subcellularLocation>
</comment>
<feature type="transmembrane region" description="Helical" evidence="6">
    <location>
        <begin position="58"/>
        <end position="76"/>
    </location>
</feature>
<evidence type="ECO:0000256" key="3">
    <source>
        <dbReference type="ARBA" id="ARBA00022692"/>
    </source>
</evidence>
<dbReference type="InterPro" id="IPR036259">
    <property type="entry name" value="MFS_trans_sf"/>
</dbReference>
<keyword evidence="9" id="KW-1185">Reference proteome</keyword>
<feature type="transmembrane region" description="Helical" evidence="6">
    <location>
        <begin position="175"/>
        <end position="195"/>
    </location>
</feature>
<dbReference type="InterPro" id="IPR011701">
    <property type="entry name" value="MFS"/>
</dbReference>
<comment type="caution">
    <text evidence="8">The sequence shown here is derived from an EMBL/GenBank/DDBJ whole genome shotgun (WGS) entry which is preliminary data.</text>
</comment>
<feature type="transmembrane region" description="Helical" evidence="6">
    <location>
        <begin position="233"/>
        <end position="254"/>
    </location>
</feature>
<dbReference type="PANTHER" id="PTHR23501">
    <property type="entry name" value="MAJOR FACILITATOR SUPERFAMILY"/>
    <property type="match status" value="1"/>
</dbReference>
<feature type="transmembrane region" description="Helical" evidence="6">
    <location>
        <begin position="317"/>
        <end position="339"/>
    </location>
</feature>
<feature type="transmembrane region" description="Helical" evidence="6">
    <location>
        <begin position="346"/>
        <end position="363"/>
    </location>
</feature>
<keyword evidence="4 6" id="KW-1133">Transmembrane helix</keyword>
<feature type="transmembrane region" description="Helical" evidence="6">
    <location>
        <begin position="369"/>
        <end position="392"/>
    </location>
</feature>
<accession>A0ABR4ZKR0</accession>
<dbReference type="InterPro" id="IPR020846">
    <property type="entry name" value="MFS_dom"/>
</dbReference>
<dbReference type="SUPFAM" id="SSF103473">
    <property type="entry name" value="MFS general substrate transporter"/>
    <property type="match status" value="1"/>
</dbReference>
<reference evidence="8 9" key="1">
    <citation type="journal article" date="2014" name="Int. J. Syst. Evol. Microbiol.">
        <title>Nocardia vulneris sp. nov., isolated from wounds of human patients in North America.</title>
        <authorList>
            <person name="Lasker B.A."/>
            <person name="Bell M."/>
            <person name="Klenk H.P."/>
            <person name="Sproer C."/>
            <person name="Schumann C."/>
            <person name="Schumann P."/>
            <person name="Brown J.M."/>
        </authorList>
    </citation>
    <scope>NUCLEOTIDE SEQUENCE [LARGE SCALE GENOMIC DNA]</scope>
    <source>
        <strain evidence="8 9">W9851</strain>
    </source>
</reference>
<dbReference type="Proteomes" id="UP000031364">
    <property type="component" value="Unassembled WGS sequence"/>
</dbReference>
<keyword evidence="3 6" id="KW-0812">Transmembrane</keyword>
<feature type="transmembrane region" description="Helical" evidence="6">
    <location>
        <begin position="445"/>
        <end position="468"/>
    </location>
</feature>
<sequence>MHRSVSGSTGTGLHSSWNAQLIGLVAVLALVNFVVDSAITAPLLVLPEMLDHFDTHQAAWLNATAMLAGVMWAPLLGKSADIYGKRTVLVLTLLVSGVGALVCAVAPTIWIFVPGRMLQGAALAAVFLSVAIVRSVCAPRIGMIIVGIVTSGSAVLNIASRFLIEQLAVRYGFQILFLVSAFVAVAMAIFVRGIVPESLVKTPGRIDVGGALLLGGGLAGVLSYISLGSDLGWLAAGPLALLFGGGAALARWFLVSNRKPDPLIDIRDLNGPLVLTLLVVFLGAGSYQSMLQLIPLIGDVSADQHLGYGLADQGSVALLLAAPGLGVMLGGPGAGWLAARIGPASTLAGAIVLGTVVTFGMFLGASHLAAALCFAFLLGVTVGALGTAGFNMAGSLAATERQGIVSSLVMVMVSIGSVVLNFVGAAVLDSTTVVVDGATVNSATGVFGCIALASGAFVIAAVLSVVLARNTRRGLV</sequence>
<feature type="transmembrane region" description="Helical" evidence="6">
    <location>
        <begin position="404"/>
        <end position="425"/>
    </location>
</feature>
<feature type="transmembrane region" description="Helical" evidence="6">
    <location>
        <begin position="274"/>
        <end position="297"/>
    </location>
</feature>